<sequence length="299" mass="33625">MNLRQLKYFVATAETAQASRAASALSISQSSVTTAIRDLEASLGVALFLRKRHGMELTNAGRELLTTAYAILSKVEDAQNLRQRDIETTGTIRIAASYTVVGYFLPFHLDRLKQLHPNLDIQLHELNRDSIEEGLLSGRFDLAVLLTSNVTDPGLESETLLRSTRRVWVPSGHPFAKRHRVDFEDIAGEDYILLTVDEAANTAMKYWSSQQLHPQIRLRTMSIEAVRSMVANGQGITILSDMVYRPWSLEGKRIATVMTNTPVPTMDVGLAWRKDVTFSAQMRLVHDYFRQAYNSPYPG</sequence>
<reference evidence="6 7" key="1">
    <citation type="submission" date="2018-04" db="EMBL/GenBank/DDBJ databases">
        <title>Pelagivirga bohaiensis gen. nov., sp. nov., a bacterium isolated from the Bohai Sea.</title>
        <authorList>
            <person name="Ji X."/>
        </authorList>
    </citation>
    <scope>NUCLEOTIDE SEQUENCE [LARGE SCALE GENOMIC DNA]</scope>
    <source>
        <strain evidence="6 7">BH-SD19</strain>
    </source>
</reference>
<dbReference type="SUPFAM" id="SSF53850">
    <property type="entry name" value="Periplasmic binding protein-like II"/>
    <property type="match status" value="1"/>
</dbReference>
<dbReference type="RefSeq" id="WP_108692619.1">
    <property type="nucleotide sequence ID" value="NZ_QCYH01000007.1"/>
</dbReference>
<dbReference type="FunFam" id="1.10.10.10:FF:000001">
    <property type="entry name" value="LysR family transcriptional regulator"/>
    <property type="match status" value="1"/>
</dbReference>
<dbReference type="GO" id="GO:0003700">
    <property type="term" value="F:DNA-binding transcription factor activity"/>
    <property type="evidence" value="ECO:0007669"/>
    <property type="project" value="InterPro"/>
</dbReference>
<keyword evidence="7" id="KW-1185">Reference proteome</keyword>
<evidence type="ECO:0000313" key="7">
    <source>
        <dbReference type="Proteomes" id="UP000244446"/>
    </source>
</evidence>
<dbReference type="CDD" id="cd08412">
    <property type="entry name" value="PBP2_PAO1_like"/>
    <property type="match status" value="1"/>
</dbReference>
<dbReference type="GO" id="GO:0032993">
    <property type="term" value="C:protein-DNA complex"/>
    <property type="evidence" value="ECO:0007669"/>
    <property type="project" value="TreeGrafter"/>
</dbReference>
<dbReference type="PRINTS" id="PR00039">
    <property type="entry name" value="HTHLYSR"/>
</dbReference>
<dbReference type="PANTHER" id="PTHR30346">
    <property type="entry name" value="TRANSCRIPTIONAL DUAL REGULATOR HCAR-RELATED"/>
    <property type="match status" value="1"/>
</dbReference>
<keyword evidence="3" id="KW-0238">DNA-binding</keyword>
<comment type="caution">
    <text evidence="6">The sequence shown here is derived from an EMBL/GenBank/DDBJ whole genome shotgun (WGS) entry which is preliminary data.</text>
</comment>
<evidence type="ECO:0000313" key="6">
    <source>
        <dbReference type="EMBL" id="PVA09572.1"/>
    </source>
</evidence>
<evidence type="ECO:0000259" key="5">
    <source>
        <dbReference type="PROSITE" id="PS50931"/>
    </source>
</evidence>
<dbReference type="Proteomes" id="UP000244446">
    <property type="component" value="Unassembled WGS sequence"/>
</dbReference>
<dbReference type="EMBL" id="QCYH01000007">
    <property type="protein sequence ID" value="PVA09572.1"/>
    <property type="molecule type" value="Genomic_DNA"/>
</dbReference>
<keyword evidence="4" id="KW-0804">Transcription</keyword>
<evidence type="ECO:0000256" key="4">
    <source>
        <dbReference type="ARBA" id="ARBA00023163"/>
    </source>
</evidence>
<gene>
    <name evidence="6" type="ORF">DC366_12830</name>
</gene>
<dbReference type="SUPFAM" id="SSF46785">
    <property type="entry name" value="Winged helix' DNA-binding domain"/>
    <property type="match status" value="1"/>
</dbReference>
<evidence type="ECO:0000256" key="2">
    <source>
        <dbReference type="ARBA" id="ARBA00023015"/>
    </source>
</evidence>
<dbReference type="Pfam" id="PF03466">
    <property type="entry name" value="LysR_substrate"/>
    <property type="match status" value="1"/>
</dbReference>
<feature type="domain" description="HTH lysR-type" evidence="5">
    <location>
        <begin position="1"/>
        <end position="58"/>
    </location>
</feature>
<dbReference type="InterPro" id="IPR005119">
    <property type="entry name" value="LysR_subst-bd"/>
</dbReference>
<dbReference type="PANTHER" id="PTHR30346:SF0">
    <property type="entry name" value="HCA OPERON TRANSCRIPTIONAL ACTIVATOR HCAR"/>
    <property type="match status" value="1"/>
</dbReference>
<dbReference type="PROSITE" id="PS50931">
    <property type="entry name" value="HTH_LYSR"/>
    <property type="match status" value="1"/>
</dbReference>
<dbReference type="OrthoDB" id="9815174at2"/>
<dbReference type="InterPro" id="IPR036390">
    <property type="entry name" value="WH_DNA-bd_sf"/>
</dbReference>
<keyword evidence="2" id="KW-0805">Transcription regulation</keyword>
<evidence type="ECO:0000256" key="3">
    <source>
        <dbReference type="ARBA" id="ARBA00023125"/>
    </source>
</evidence>
<dbReference type="GO" id="GO:0003677">
    <property type="term" value="F:DNA binding"/>
    <property type="evidence" value="ECO:0007669"/>
    <property type="project" value="UniProtKB-KW"/>
</dbReference>
<evidence type="ECO:0000256" key="1">
    <source>
        <dbReference type="ARBA" id="ARBA00009437"/>
    </source>
</evidence>
<dbReference type="AlphaFoldDB" id="A0A2T7G564"/>
<dbReference type="InterPro" id="IPR036388">
    <property type="entry name" value="WH-like_DNA-bd_sf"/>
</dbReference>
<dbReference type="Gene3D" id="3.40.190.10">
    <property type="entry name" value="Periplasmic binding protein-like II"/>
    <property type="match status" value="2"/>
</dbReference>
<comment type="similarity">
    <text evidence="1">Belongs to the LysR transcriptional regulatory family.</text>
</comment>
<dbReference type="Pfam" id="PF00126">
    <property type="entry name" value="HTH_1"/>
    <property type="match status" value="1"/>
</dbReference>
<dbReference type="InterPro" id="IPR000847">
    <property type="entry name" value="LysR_HTH_N"/>
</dbReference>
<protein>
    <submittedName>
        <fullName evidence="6">LysR family transcriptional regulator</fullName>
    </submittedName>
</protein>
<proteinExistence type="inferred from homology"/>
<name>A0A2T7G564_9RHOB</name>
<organism evidence="6 7">
    <name type="scientific">Pelagivirga sediminicola</name>
    <dbReference type="NCBI Taxonomy" id="2170575"/>
    <lineage>
        <taxon>Bacteria</taxon>
        <taxon>Pseudomonadati</taxon>
        <taxon>Pseudomonadota</taxon>
        <taxon>Alphaproteobacteria</taxon>
        <taxon>Rhodobacterales</taxon>
        <taxon>Paracoccaceae</taxon>
        <taxon>Pelagivirga</taxon>
    </lineage>
</organism>
<dbReference type="Gene3D" id="1.10.10.10">
    <property type="entry name" value="Winged helix-like DNA-binding domain superfamily/Winged helix DNA-binding domain"/>
    <property type="match status" value="1"/>
</dbReference>
<accession>A0A2T7G564</accession>